<dbReference type="InterPro" id="IPR004813">
    <property type="entry name" value="OPT"/>
</dbReference>
<comment type="similarity">
    <text evidence="2">Belongs to the YSL (TC 2.A.67.2) family.</text>
</comment>
<feature type="transmembrane region" description="Helical" evidence="8">
    <location>
        <begin position="32"/>
        <end position="50"/>
    </location>
</feature>
<evidence type="ECO:0000256" key="2">
    <source>
        <dbReference type="ARBA" id="ARBA00010276"/>
    </source>
</evidence>
<feature type="transmembrane region" description="Helical" evidence="8">
    <location>
        <begin position="498"/>
        <end position="521"/>
    </location>
</feature>
<dbReference type="PANTHER" id="PTHR31645:SF22">
    <property type="entry name" value="METAL-NICOTIANAMINE TRANSPORTER YSL7-RELATED"/>
    <property type="match status" value="1"/>
</dbReference>
<dbReference type="OrthoDB" id="627262at2759"/>
<gene>
    <name evidence="10" type="primary">LOC109712854</name>
</gene>
<dbReference type="NCBIfam" id="TIGR00728">
    <property type="entry name" value="OPT_sfam"/>
    <property type="match status" value="1"/>
</dbReference>
<protein>
    <submittedName>
        <fullName evidence="10">Probable metal-nicotianamine transporter YSL8</fullName>
    </submittedName>
</protein>
<feature type="transmembrane region" description="Helical" evidence="8">
    <location>
        <begin position="142"/>
        <end position="163"/>
    </location>
</feature>
<proteinExistence type="inferred from homology"/>
<evidence type="ECO:0000313" key="9">
    <source>
        <dbReference type="Proteomes" id="UP000515123"/>
    </source>
</evidence>
<dbReference type="PANTHER" id="PTHR31645">
    <property type="entry name" value="OLIGOPEPTIDE TRANSPORTER YGL114W-RELATED"/>
    <property type="match status" value="1"/>
</dbReference>
<feature type="transmembrane region" description="Helical" evidence="8">
    <location>
        <begin position="96"/>
        <end position="118"/>
    </location>
</feature>
<feature type="transmembrane region" description="Helical" evidence="8">
    <location>
        <begin position="559"/>
        <end position="580"/>
    </location>
</feature>
<evidence type="ECO:0000256" key="1">
    <source>
        <dbReference type="ARBA" id="ARBA00004141"/>
    </source>
</evidence>
<evidence type="ECO:0000256" key="7">
    <source>
        <dbReference type="SAM" id="MobiDB-lite"/>
    </source>
</evidence>
<feature type="transmembrane region" description="Helical" evidence="8">
    <location>
        <begin position="261"/>
        <end position="282"/>
    </location>
</feature>
<dbReference type="Proteomes" id="UP000515123">
    <property type="component" value="Linkage group 7"/>
</dbReference>
<evidence type="ECO:0000256" key="3">
    <source>
        <dbReference type="ARBA" id="ARBA00022448"/>
    </source>
</evidence>
<keyword evidence="9" id="KW-1185">Reference proteome</keyword>
<comment type="subcellular location">
    <subcellularLocation>
        <location evidence="1">Membrane</location>
        <topology evidence="1">Multi-pass membrane protein</topology>
    </subcellularLocation>
</comment>
<dbReference type="Pfam" id="PF03169">
    <property type="entry name" value="OPT"/>
    <property type="match status" value="1"/>
</dbReference>
<keyword evidence="6 8" id="KW-0472">Membrane</keyword>
<keyword evidence="3" id="KW-0813">Transport</keyword>
<feature type="transmembrane region" description="Helical" evidence="8">
    <location>
        <begin position="56"/>
        <end position="75"/>
    </location>
</feature>
<evidence type="ECO:0000256" key="5">
    <source>
        <dbReference type="ARBA" id="ARBA00022989"/>
    </source>
</evidence>
<dbReference type="GO" id="GO:0035673">
    <property type="term" value="F:oligopeptide transmembrane transporter activity"/>
    <property type="evidence" value="ECO:0007669"/>
    <property type="project" value="InterPro"/>
</dbReference>
<dbReference type="GeneID" id="109712854"/>
<keyword evidence="4 8" id="KW-0812">Transmembrane</keyword>
<feature type="transmembrane region" description="Helical" evidence="8">
    <location>
        <begin position="411"/>
        <end position="433"/>
    </location>
</feature>
<feature type="transmembrane region" description="Helical" evidence="8">
    <location>
        <begin position="600"/>
        <end position="621"/>
    </location>
</feature>
<dbReference type="GO" id="GO:0016020">
    <property type="term" value="C:membrane"/>
    <property type="evidence" value="ECO:0007669"/>
    <property type="project" value="UniProtKB-SubCell"/>
</dbReference>
<evidence type="ECO:0000256" key="4">
    <source>
        <dbReference type="ARBA" id="ARBA00022692"/>
    </source>
</evidence>
<feature type="compositionally biased region" description="Low complexity" evidence="7">
    <location>
        <begin position="347"/>
        <end position="361"/>
    </location>
</feature>
<sequence length="682" mass="74598">MAAAAGEEESVERLFESCREVPKWTEQITARALVVSLMLGFFLSFIVMKLNLTTGIIPSLNVSAGLLGFFLVKMWTKALEQVGVLNRPFTRQENTVIQTCVVSCSGVAFSGGFGSYILGMSKQVAHGLEDAKSDLNIKEPSLGWMIAFLFLVSFIGLFSILPLRKIMIIGYRLTYPSGTATAHLINSFHTPQGALLAKQQISLLFKSFSASFLWSFFQWFYTAGEGCGFAAFPTFGLTAYKNRFYFDFSATYVGVGMICPYLINISLLLGSIISWGILWPYINSKKGEWYDAALPHDSLHGLTGYKVFISIAMILGDGLFQFLAVLFHTTYDMYTKRRQRDPVTPFSTSGSNEGSSHSSSSDPTLNFDDRRRTKVFIKDQIPSATAAVGYILLAIISLVAVPHIFPQLKAYHIIVAYAVAPLLAFCNSYGCGLTDWSLASSYGKLAIFIFGAWVGASGGGVVAGLAACGVMMGIVSTASDLMQDFKTGYLTLTSPRSMFVSQIIGTAMGCVIGPVVFWIFYKAYPLGDQNSEYPAPYAKVYRGIALLGVEGFYSLPRHCLSFCLGFFLLAFAISAVREIAKYKNWWIFNYVPSAMGMAVPFYLGSYFTIDMCVGSLILYVWEWVDQRSAAVFAPAVASGLICGDGIWSLPSAMLALGKVRPPICMKFLSGANNARVDAFLSG</sequence>
<evidence type="ECO:0000256" key="6">
    <source>
        <dbReference type="ARBA" id="ARBA00023136"/>
    </source>
</evidence>
<evidence type="ECO:0000313" key="10">
    <source>
        <dbReference type="RefSeq" id="XP_020092223.1"/>
    </source>
</evidence>
<feature type="region of interest" description="Disordered" evidence="7">
    <location>
        <begin position="342"/>
        <end position="366"/>
    </location>
</feature>
<dbReference type="Gramene" id="Aco010643.1.mrna1">
    <property type="protein sequence ID" value="Aco010643.1.mrna1"/>
    <property type="gene ID" value="Aco010643.1.path1"/>
</dbReference>
<organism evidence="9 10">
    <name type="scientific">Ananas comosus</name>
    <name type="common">Pineapple</name>
    <name type="synonym">Ananas ananas</name>
    <dbReference type="NCBI Taxonomy" id="4615"/>
    <lineage>
        <taxon>Eukaryota</taxon>
        <taxon>Viridiplantae</taxon>
        <taxon>Streptophyta</taxon>
        <taxon>Embryophyta</taxon>
        <taxon>Tracheophyta</taxon>
        <taxon>Spermatophyta</taxon>
        <taxon>Magnoliopsida</taxon>
        <taxon>Liliopsida</taxon>
        <taxon>Poales</taxon>
        <taxon>Bromeliaceae</taxon>
        <taxon>Bromelioideae</taxon>
        <taxon>Ananas</taxon>
    </lineage>
</organism>
<name>A0A6P5FFK6_ANACO</name>
<evidence type="ECO:0000256" key="8">
    <source>
        <dbReference type="SAM" id="Phobius"/>
    </source>
</evidence>
<feature type="transmembrane region" description="Helical" evidence="8">
    <location>
        <begin position="445"/>
        <end position="478"/>
    </location>
</feature>
<feature type="transmembrane region" description="Helical" evidence="8">
    <location>
        <begin position="381"/>
        <end position="405"/>
    </location>
</feature>
<feature type="transmembrane region" description="Helical" evidence="8">
    <location>
        <begin position="302"/>
        <end position="327"/>
    </location>
</feature>
<reference evidence="10" key="2">
    <citation type="submission" date="2025-08" db="UniProtKB">
        <authorList>
            <consortium name="RefSeq"/>
        </authorList>
    </citation>
    <scope>IDENTIFICATION</scope>
    <source>
        <tissue evidence="10">Leaf</tissue>
    </source>
</reference>
<keyword evidence="5 8" id="KW-1133">Transmembrane helix</keyword>
<dbReference type="AlphaFoldDB" id="A0A6P5FFK6"/>
<reference evidence="9" key="1">
    <citation type="journal article" date="2015" name="Nat. Genet.">
        <title>The pineapple genome and the evolution of CAM photosynthesis.</title>
        <authorList>
            <person name="Ming R."/>
            <person name="VanBuren R."/>
            <person name="Wai C.M."/>
            <person name="Tang H."/>
            <person name="Schatz M.C."/>
            <person name="Bowers J.E."/>
            <person name="Lyons E."/>
            <person name="Wang M.L."/>
            <person name="Chen J."/>
            <person name="Biggers E."/>
            <person name="Zhang J."/>
            <person name="Huang L."/>
            <person name="Zhang L."/>
            <person name="Miao W."/>
            <person name="Zhang J."/>
            <person name="Ye Z."/>
            <person name="Miao C."/>
            <person name="Lin Z."/>
            <person name="Wang H."/>
            <person name="Zhou H."/>
            <person name="Yim W.C."/>
            <person name="Priest H.D."/>
            <person name="Zheng C."/>
            <person name="Woodhouse M."/>
            <person name="Edger P.P."/>
            <person name="Guyot R."/>
            <person name="Guo H.B."/>
            <person name="Guo H."/>
            <person name="Zheng G."/>
            <person name="Singh R."/>
            <person name="Sharma A."/>
            <person name="Min X."/>
            <person name="Zheng Y."/>
            <person name="Lee H."/>
            <person name="Gurtowski J."/>
            <person name="Sedlazeck F.J."/>
            <person name="Harkess A."/>
            <person name="McKain M.R."/>
            <person name="Liao Z."/>
            <person name="Fang J."/>
            <person name="Liu J."/>
            <person name="Zhang X."/>
            <person name="Zhang Q."/>
            <person name="Hu W."/>
            <person name="Qin Y."/>
            <person name="Wang K."/>
            <person name="Chen L.Y."/>
            <person name="Shirley N."/>
            <person name="Lin Y.R."/>
            <person name="Liu L.Y."/>
            <person name="Hernandez A.G."/>
            <person name="Wright C.L."/>
            <person name="Bulone V."/>
            <person name="Tuskan G.A."/>
            <person name="Heath K."/>
            <person name="Zee F."/>
            <person name="Moore P.H."/>
            <person name="Sunkar R."/>
            <person name="Leebens-Mack J.H."/>
            <person name="Mockler T."/>
            <person name="Bennetzen J.L."/>
            <person name="Freeling M."/>
            <person name="Sankoff D."/>
            <person name="Paterson A.H."/>
            <person name="Zhu X."/>
            <person name="Yang X."/>
            <person name="Smith J.A."/>
            <person name="Cushman J.C."/>
            <person name="Paull R.E."/>
            <person name="Yu Q."/>
        </authorList>
    </citation>
    <scope>NUCLEOTIDE SEQUENCE [LARGE SCALE GENOMIC DNA]</scope>
    <source>
        <strain evidence="9">cv. F153</strain>
    </source>
</reference>
<accession>A0A6P5FFK6</accession>
<dbReference type="InterPro" id="IPR045035">
    <property type="entry name" value="YSL-like"/>
</dbReference>
<dbReference type="RefSeq" id="XP_020092223.1">
    <property type="nucleotide sequence ID" value="XM_020236634.1"/>
</dbReference>